<keyword evidence="2" id="KW-0812">Transmembrane</keyword>
<feature type="compositionally biased region" description="Basic residues" evidence="1">
    <location>
        <begin position="446"/>
        <end position="457"/>
    </location>
</feature>
<reference evidence="3 4" key="1">
    <citation type="submission" date="2023-05" db="EMBL/GenBank/DDBJ databases">
        <title>A 100% complete, gapless, phased diploid assembly of the Scenedesmus obliquus UTEX 3031 genome.</title>
        <authorList>
            <person name="Biondi T.C."/>
            <person name="Hanschen E.R."/>
            <person name="Kwon T."/>
            <person name="Eng W."/>
            <person name="Kruse C.P.S."/>
            <person name="Koehler S.I."/>
            <person name="Kunde Y."/>
            <person name="Gleasner C.D."/>
            <person name="You Mak K.T."/>
            <person name="Polle J."/>
            <person name="Hovde B.T."/>
            <person name="Starkenburg S.R."/>
        </authorList>
    </citation>
    <scope>NUCLEOTIDE SEQUENCE [LARGE SCALE GENOMIC DNA]</scope>
    <source>
        <strain evidence="3 4">DOE0152z</strain>
    </source>
</reference>
<name>A0ABY8UI51_TETOB</name>
<feature type="compositionally biased region" description="Low complexity" evidence="1">
    <location>
        <begin position="195"/>
        <end position="230"/>
    </location>
</feature>
<keyword evidence="4" id="KW-1185">Reference proteome</keyword>
<feature type="region of interest" description="Disordered" evidence="1">
    <location>
        <begin position="428"/>
        <end position="483"/>
    </location>
</feature>
<sequence length="512" mass="54171">MVPGFNTAGVRMSRFVVSAWSISNFSSPEMLNADMVQRVHGMVAAYLNVSVDQVYMNASANVTVGYVFSGITPRDDLKWVPKHLDFFDQTMTGVMRGVGSDMAGGYDKSRIQVIFEAPYYGMKPDRWANSSQPPIVQRDLTAAARNSSSSSSNSSNSTKAGKARRLLHLQAVGLDPRIAAAAAAAAAAATAAPDGTLSSRRLSQQQQNVTAQQQQQQQQQDTPGQTPSQTLAGLGFPGVGGLTPVWVIYTQLDPLNVTTLLASLTQACGGVAWASGADVAGQPCGVATRKALRRAGMRVDDAKYQQMIVGKPVVSLDIQLAVGVTDSQQAAGTDQALAAWLAQPGGLISAVSSSPELAFGSDLLIKWLKTPEIWTNLQPHKAANKPQTAAWGPNSIAGLAIGMAAAFGLAVGVAVFLLLRWHKGRHAAAAAEPHKADSASDTSSQRNRRRKQGKRRYLLPDPPVPSVAQASAPSDAEAAAETAILPAHGDPWCGVTQVKPHPFTLRQRGRLQ</sequence>
<feature type="compositionally biased region" description="Low complexity" evidence="1">
    <location>
        <begin position="466"/>
        <end position="483"/>
    </location>
</feature>
<feature type="transmembrane region" description="Helical" evidence="2">
    <location>
        <begin position="396"/>
        <end position="419"/>
    </location>
</feature>
<gene>
    <name evidence="3" type="ORF">OEZ85_005750</name>
</gene>
<evidence type="ECO:0000256" key="1">
    <source>
        <dbReference type="SAM" id="MobiDB-lite"/>
    </source>
</evidence>
<feature type="region of interest" description="Disordered" evidence="1">
    <location>
        <begin position="195"/>
        <end position="233"/>
    </location>
</feature>
<feature type="region of interest" description="Disordered" evidence="1">
    <location>
        <begin position="141"/>
        <end position="162"/>
    </location>
</feature>
<keyword evidence="2" id="KW-1133">Transmembrane helix</keyword>
<evidence type="ECO:0000256" key="2">
    <source>
        <dbReference type="SAM" id="Phobius"/>
    </source>
</evidence>
<dbReference type="Proteomes" id="UP001244341">
    <property type="component" value="Chromosome 11b"/>
</dbReference>
<keyword evidence="2" id="KW-0472">Membrane</keyword>
<dbReference type="EMBL" id="CP126218">
    <property type="protein sequence ID" value="WIA19846.1"/>
    <property type="molecule type" value="Genomic_DNA"/>
</dbReference>
<organism evidence="3 4">
    <name type="scientific">Tetradesmus obliquus</name>
    <name type="common">Green alga</name>
    <name type="synonym">Acutodesmus obliquus</name>
    <dbReference type="NCBI Taxonomy" id="3088"/>
    <lineage>
        <taxon>Eukaryota</taxon>
        <taxon>Viridiplantae</taxon>
        <taxon>Chlorophyta</taxon>
        <taxon>core chlorophytes</taxon>
        <taxon>Chlorophyceae</taxon>
        <taxon>CS clade</taxon>
        <taxon>Sphaeropleales</taxon>
        <taxon>Scenedesmaceae</taxon>
        <taxon>Tetradesmus</taxon>
    </lineage>
</organism>
<protein>
    <submittedName>
        <fullName evidence="3">Uncharacterized protein</fullName>
    </submittedName>
</protein>
<proteinExistence type="predicted"/>
<accession>A0ABY8UI51</accession>
<evidence type="ECO:0000313" key="4">
    <source>
        <dbReference type="Proteomes" id="UP001244341"/>
    </source>
</evidence>
<feature type="compositionally biased region" description="Low complexity" evidence="1">
    <location>
        <begin position="146"/>
        <end position="157"/>
    </location>
</feature>
<evidence type="ECO:0000313" key="3">
    <source>
        <dbReference type="EMBL" id="WIA19846.1"/>
    </source>
</evidence>